<dbReference type="EMBL" id="JBGBZN010000002">
    <property type="protein sequence ID" value="MEY9473085.1"/>
    <property type="molecule type" value="Genomic_DNA"/>
</dbReference>
<proteinExistence type="predicted"/>
<dbReference type="GO" id="GO:0003677">
    <property type="term" value="F:DNA binding"/>
    <property type="evidence" value="ECO:0007669"/>
    <property type="project" value="UniProtKB-KW"/>
</dbReference>
<dbReference type="RefSeq" id="WP_244431432.1">
    <property type="nucleotide sequence ID" value="NZ_JBGBYD010000002.1"/>
</dbReference>
<comment type="caution">
    <text evidence="2">The sequence shown here is derived from an EMBL/GenBank/DDBJ whole genome shotgun (WGS) entry which is preliminary data.</text>
</comment>
<feature type="domain" description="HTH marR-type" evidence="1">
    <location>
        <begin position="32"/>
        <end position="167"/>
    </location>
</feature>
<reference evidence="2 3" key="1">
    <citation type="submission" date="2024-07" db="EMBL/GenBank/DDBJ databases">
        <title>Genomic Encyclopedia of Type Strains, Phase V (KMG-V): Genome sequencing to study the core and pangenomes of soil and plant-associated prokaryotes.</title>
        <authorList>
            <person name="Whitman W."/>
        </authorList>
    </citation>
    <scope>NUCLEOTIDE SEQUENCE [LARGE SCALE GENOMIC DNA]</scope>
    <source>
        <strain evidence="2 3">USDA 222</strain>
    </source>
</reference>
<dbReference type="SMART" id="SM00347">
    <property type="entry name" value="HTH_MARR"/>
    <property type="match status" value="1"/>
</dbReference>
<dbReference type="PANTHER" id="PTHR33164">
    <property type="entry name" value="TRANSCRIPTIONAL REGULATOR, MARR FAMILY"/>
    <property type="match status" value="1"/>
</dbReference>
<dbReference type="InterPro" id="IPR036390">
    <property type="entry name" value="WH_DNA-bd_sf"/>
</dbReference>
<keyword evidence="2" id="KW-0238">DNA-binding</keyword>
<accession>A0ABV4GMB5</accession>
<evidence type="ECO:0000259" key="1">
    <source>
        <dbReference type="PROSITE" id="PS50995"/>
    </source>
</evidence>
<gene>
    <name evidence="2" type="ORF">ABH992_005484</name>
</gene>
<name>A0ABV4GMB5_9BRAD</name>
<sequence length="181" mass="20464">MQRTPLTLSAADNQNWQKRMKMATQQQFDRAVRDLIWNIVEIRAQLEEIDKSWAELIGISEPQWLMLMAIDELDEGCGVSGIAVANKLGFHPAFITTQTKKLEQLEFLIRATSPDDARFLQISLTPKVRTEIAKLSDKRRAVNSTILNGLDEESLAYLNKRLNAIAKNSRLASQKLSLGLL</sequence>
<protein>
    <submittedName>
        <fullName evidence="2">DNA-binding MarR family transcriptional regulator</fullName>
    </submittedName>
</protein>
<evidence type="ECO:0000313" key="2">
    <source>
        <dbReference type="EMBL" id="MEY9473085.1"/>
    </source>
</evidence>
<dbReference type="PANTHER" id="PTHR33164:SF101">
    <property type="entry name" value="TRANSCRIPTIONAL REPRESSOR MPRA"/>
    <property type="match status" value="1"/>
</dbReference>
<evidence type="ECO:0000313" key="3">
    <source>
        <dbReference type="Proteomes" id="UP001565474"/>
    </source>
</evidence>
<dbReference type="Proteomes" id="UP001565474">
    <property type="component" value="Unassembled WGS sequence"/>
</dbReference>
<organism evidence="2 3">
    <name type="scientific">Bradyrhizobium yuanmingense</name>
    <dbReference type="NCBI Taxonomy" id="108015"/>
    <lineage>
        <taxon>Bacteria</taxon>
        <taxon>Pseudomonadati</taxon>
        <taxon>Pseudomonadota</taxon>
        <taxon>Alphaproteobacteria</taxon>
        <taxon>Hyphomicrobiales</taxon>
        <taxon>Nitrobacteraceae</taxon>
        <taxon>Bradyrhizobium</taxon>
    </lineage>
</organism>
<dbReference type="PROSITE" id="PS50995">
    <property type="entry name" value="HTH_MARR_2"/>
    <property type="match status" value="1"/>
</dbReference>
<dbReference type="InterPro" id="IPR000835">
    <property type="entry name" value="HTH_MarR-typ"/>
</dbReference>
<dbReference type="SUPFAM" id="SSF46785">
    <property type="entry name" value="Winged helix' DNA-binding domain"/>
    <property type="match status" value="1"/>
</dbReference>
<dbReference type="Pfam" id="PF01047">
    <property type="entry name" value="MarR"/>
    <property type="match status" value="1"/>
</dbReference>
<dbReference type="Gene3D" id="1.10.10.10">
    <property type="entry name" value="Winged helix-like DNA-binding domain superfamily/Winged helix DNA-binding domain"/>
    <property type="match status" value="1"/>
</dbReference>
<dbReference type="InterPro" id="IPR039422">
    <property type="entry name" value="MarR/SlyA-like"/>
</dbReference>
<keyword evidence="3" id="KW-1185">Reference proteome</keyword>
<dbReference type="InterPro" id="IPR036388">
    <property type="entry name" value="WH-like_DNA-bd_sf"/>
</dbReference>